<dbReference type="Pfam" id="PF13493">
    <property type="entry name" value="DUF4118"/>
    <property type="match status" value="1"/>
</dbReference>
<evidence type="ECO:0000256" key="10">
    <source>
        <dbReference type="ARBA" id="ARBA00023136"/>
    </source>
</evidence>
<proteinExistence type="predicted"/>
<evidence type="ECO:0000256" key="2">
    <source>
        <dbReference type="ARBA" id="ARBA00022553"/>
    </source>
</evidence>
<keyword evidence="5" id="KW-0547">Nucleotide-binding</keyword>
<dbReference type="GO" id="GO:0005524">
    <property type="term" value="F:ATP binding"/>
    <property type="evidence" value="ECO:0007669"/>
    <property type="project" value="UniProtKB-KW"/>
</dbReference>
<evidence type="ECO:0000256" key="5">
    <source>
        <dbReference type="ARBA" id="ARBA00022741"/>
    </source>
</evidence>
<evidence type="ECO:0000313" key="13">
    <source>
        <dbReference type="EMBL" id="MBB5198713.1"/>
    </source>
</evidence>
<comment type="caution">
    <text evidence="13">The sequence shown here is derived from an EMBL/GenBank/DDBJ whole genome shotgun (WGS) entry which is preliminary data.</text>
</comment>
<protein>
    <submittedName>
        <fullName evidence="13">K+-sensing histidine kinase KdpD</fullName>
    </submittedName>
</protein>
<feature type="transmembrane region" description="Helical" evidence="11">
    <location>
        <begin position="45"/>
        <end position="78"/>
    </location>
</feature>
<keyword evidence="2" id="KW-0597">Phosphoprotein</keyword>
<dbReference type="InterPro" id="IPR038318">
    <property type="entry name" value="KdpD_sf"/>
</dbReference>
<dbReference type="AlphaFoldDB" id="A0A840RLS4"/>
<evidence type="ECO:0000313" key="14">
    <source>
        <dbReference type="Proteomes" id="UP000571084"/>
    </source>
</evidence>
<gene>
    <name evidence="13" type="ORF">HNR39_000523</name>
</gene>
<keyword evidence="8 11" id="KW-1133">Transmembrane helix</keyword>
<sequence>MKLKNSRTWKQSGLNSIGICLLGFALTFCLRFVLNDILDESMSMLFFAINCIVMACFFGFWHSTGLLAISLPTAFYFFRKPYSSFEMLVVKDIYIIIIYATIILLASWIIEWLQRERYAAVLLQRVSETRYQLLIESDQARRVEQTRNSAA</sequence>
<dbReference type="GO" id="GO:0016301">
    <property type="term" value="F:kinase activity"/>
    <property type="evidence" value="ECO:0007669"/>
    <property type="project" value="UniProtKB-KW"/>
</dbReference>
<dbReference type="Proteomes" id="UP000571084">
    <property type="component" value="Unassembled WGS sequence"/>
</dbReference>
<evidence type="ECO:0000256" key="11">
    <source>
        <dbReference type="SAM" id="Phobius"/>
    </source>
</evidence>
<dbReference type="RefSeq" id="WP_168052866.1">
    <property type="nucleotide sequence ID" value="NZ_JAAOZT010000002.1"/>
</dbReference>
<keyword evidence="6 13" id="KW-0418">Kinase</keyword>
<feature type="domain" description="Sensor protein KdpD transmembrane" evidence="12">
    <location>
        <begin position="18"/>
        <end position="120"/>
    </location>
</feature>
<organism evidence="13 14">
    <name type="scientific">Glaciimonas immobilis</name>
    <dbReference type="NCBI Taxonomy" id="728004"/>
    <lineage>
        <taxon>Bacteria</taxon>
        <taxon>Pseudomonadati</taxon>
        <taxon>Pseudomonadota</taxon>
        <taxon>Betaproteobacteria</taxon>
        <taxon>Burkholderiales</taxon>
        <taxon>Oxalobacteraceae</taxon>
        <taxon>Glaciimonas</taxon>
    </lineage>
</organism>
<evidence type="ECO:0000256" key="4">
    <source>
        <dbReference type="ARBA" id="ARBA00022692"/>
    </source>
</evidence>
<dbReference type="EMBL" id="JACHHQ010000001">
    <property type="protein sequence ID" value="MBB5198713.1"/>
    <property type="molecule type" value="Genomic_DNA"/>
</dbReference>
<keyword evidence="7" id="KW-0067">ATP-binding</keyword>
<comment type="subcellular location">
    <subcellularLocation>
        <location evidence="1">Membrane</location>
        <topology evidence="1">Multi-pass membrane protein</topology>
    </subcellularLocation>
</comment>
<dbReference type="GO" id="GO:0000160">
    <property type="term" value="P:phosphorelay signal transduction system"/>
    <property type="evidence" value="ECO:0007669"/>
    <property type="project" value="UniProtKB-KW"/>
</dbReference>
<reference evidence="13 14" key="1">
    <citation type="submission" date="2020-08" db="EMBL/GenBank/DDBJ databases">
        <title>Genomic Encyclopedia of Type Strains, Phase IV (KMG-IV): sequencing the most valuable type-strain genomes for metagenomic binning, comparative biology and taxonomic classification.</title>
        <authorList>
            <person name="Goeker M."/>
        </authorList>
    </citation>
    <scope>NUCLEOTIDE SEQUENCE [LARGE SCALE GENOMIC DNA]</scope>
    <source>
        <strain evidence="13 14">DSM 23240</strain>
    </source>
</reference>
<dbReference type="InterPro" id="IPR025201">
    <property type="entry name" value="KdpD_TM"/>
</dbReference>
<evidence type="ECO:0000256" key="3">
    <source>
        <dbReference type="ARBA" id="ARBA00022679"/>
    </source>
</evidence>
<evidence type="ECO:0000256" key="8">
    <source>
        <dbReference type="ARBA" id="ARBA00022989"/>
    </source>
</evidence>
<name>A0A840RLS4_9BURK</name>
<evidence type="ECO:0000259" key="12">
    <source>
        <dbReference type="Pfam" id="PF13493"/>
    </source>
</evidence>
<keyword evidence="3" id="KW-0808">Transferase</keyword>
<evidence type="ECO:0000256" key="1">
    <source>
        <dbReference type="ARBA" id="ARBA00004141"/>
    </source>
</evidence>
<dbReference type="Gene3D" id="1.20.120.620">
    <property type="entry name" value="Backbone structure of the membrane domain of e. Coli histidine kinase receptor kdpd"/>
    <property type="match status" value="1"/>
</dbReference>
<evidence type="ECO:0000256" key="7">
    <source>
        <dbReference type="ARBA" id="ARBA00022840"/>
    </source>
</evidence>
<keyword evidence="10 11" id="KW-0472">Membrane</keyword>
<feature type="transmembrane region" description="Helical" evidence="11">
    <location>
        <begin position="12"/>
        <end position="33"/>
    </location>
</feature>
<keyword evidence="9" id="KW-0902">Two-component regulatory system</keyword>
<keyword evidence="4 11" id="KW-0812">Transmembrane</keyword>
<evidence type="ECO:0000256" key="9">
    <source>
        <dbReference type="ARBA" id="ARBA00023012"/>
    </source>
</evidence>
<accession>A0A840RLS4</accession>
<dbReference type="GO" id="GO:0016020">
    <property type="term" value="C:membrane"/>
    <property type="evidence" value="ECO:0007669"/>
    <property type="project" value="UniProtKB-SubCell"/>
</dbReference>
<evidence type="ECO:0000256" key="6">
    <source>
        <dbReference type="ARBA" id="ARBA00022777"/>
    </source>
</evidence>
<keyword evidence="14" id="KW-1185">Reference proteome</keyword>
<feature type="transmembrane region" description="Helical" evidence="11">
    <location>
        <begin position="93"/>
        <end position="113"/>
    </location>
</feature>